<evidence type="ECO:0000256" key="9">
    <source>
        <dbReference type="ARBA" id="ARBA00023264"/>
    </source>
</evidence>
<accession>A0A2M7PSX0</accession>
<accession>A0A2M7K6M2</accession>
<dbReference type="SMART" id="SM01207">
    <property type="entry name" value="G3P_acyltransf"/>
    <property type="match status" value="1"/>
</dbReference>
<keyword evidence="9 10" id="KW-1208">Phospholipid metabolism</keyword>
<keyword evidence="1 10" id="KW-1003">Cell membrane</keyword>
<proteinExistence type="inferred from homology"/>
<comment type="similarity">
    <text evidence="10">Belongs to the PlsY family.</text>
</comment>
<dbReference type="HAMAP" id="MF_01043">
    <property type="entry name" value="PlsY"/>
    <property type="match status" value="1"/>
</dbReference>
<comment type="pathway">
    <text evidence="10">Lipid metabolism; phospholipid metabolism.</text>
</comment>
<reference evidence="12" key="2">
    <citation type="submission" date="2017-09" db="EMBL/GenBank/DDBJ databases">
        <title>Depth-based differentiation of microbial function through sediment-hosted aquifers and enrichment of novel symbionts in the deep terrestrial subsurface.</title>
        <authorList>
            <person name="Probst A.J."/>
            <person name="Ladd B."/>
            <person name="Jarett J.K."/>
            <person name="Geller-Mcgrath D.E."/>
            <person name="Sieber C.M.K."/>
            <person name="Emerson J.B."/>
            <person name="Anantharaman K."/>
            <person name="Thomas B.C."/>
            <person name="Malmstrom R."/>
            <person name="Stieglmeier M."/>
            <person name="Klingl A."/>
            <person name="Woyke T."/>
            <person name="Ryan C.M."/>
            <person name="Banfield J.F."/>
        </authorList>
    </citation>
    <scope>NUCLEOTIDE SEQUENCE</scope>
    <source>
        <strain evidence="12">CG_4_8_14_3_um_filter_34_18</strain>
    </source>
</reference>
<dbReference type="EMBL" id="PFKO01000040">
    <property type="protein sequence ID" value="PIY33699.1"/>
    <property type="molecule type" value="Genomic_DNA"/>
</dbReference>
<dbReference type="InterPro" id="IPR003811">
    <property type="entry name" value="G3P_acylTferase_PlsY"/>
</dbReference>
<feature type="transmembrane region" description="Helical" evidence="10">
    <location>
        <begin position="6"/>
        <end position="25"/>
    </location>
</feature>
<evidence type="ECO:0000313" key="17">
    <source>
        <dbReference type="Proteomes" id="UP000230646"/>
    </source>
</evidence>
<keyword evidence="6 10" id="KW-0443">Lipid metabolism</keyword>
<evidence type="ECO:0000256" key="5">
    <source>
        <dbReference type="ARBA" id="ARBA00022989"/>
    </source>
</evidence>
<comment type="subcellular location">
    <subcellularLocation>
        <location evidence="10">Cell membrane</location>
        <topology evidence="10">Multi-pass membrane protein</topology>
    </subcellularLocation>
</comment>
<dbReference type="Proteomes" id="UP000228560">
    <property type="component" value="Unassembled WGS sequence"/>
</dbReference>
<accession>A0A2M8CF92</accession>
<evidence type="ECO:0000313" key="16">
    <source>
        <dbReference type="Proteomes" id="UP000228560"/>
    </source>
</evidence>
<evidence type="ECO:0000256" key="6">
    <source>
        <dbReference type="ARBA" id="ARBA00023098"/>
    </source>
</evidence>
<reference evidence="16 17" key="3">
    <citation type="submission" date="2017-09" db="EMBL/GenBank/DDBJ databases">
        <title>Depth-based differentiation of microbial function through sediment-hosted aquifers and enrichment of novel symbionts in the deep terrestrial subsurface.</title>
        <authorList>
            <person name="Probst A.J."/>
            <person name="Ladd B."/>
            <person name="Jarett J.K."/>
            <person name="Geller-Mcgrath D.E."/>
            <person name="Sieber C.M."/>
            <person name="Emerson J.B."/>
            <person name="Anantharaman K."/>
            <person name="Thomas B.C."/>
            <person name="Malmstrom R."/>
            <person name="Stieglmeier M."/>
            <person name="Klingl A."/>
            <person name="Woyke T."/>
            <person name="Ryan C.M."/>
            <person name="Banfield J.F."/>
        </authorList>
    </citation>
    <scope>NUCLEOTIDE SEQUENCE [LARGE SCALE GENOMIC DNA]</scope>
    <source>
        <strain evidence="13">CG_4_10_14_3_um_filter_34_13</strain>
        <strain evidence="14">CG_4_9_14_3_um_filter_33_16</strain>
    </source>
</reference>
<dbReference type="AlphaFoldDB" id="A0A1J5GNZ5"/>
<dbReference type="Proteomes" id="UP000230646">
    <property type="component" value="Unassembled WGS sequence"/>
</dbReference>
<comment type="catalytic activity">
    <reaction evidence="10">
        <text>an acyl phosphate + sn-glycerol 3-phosphate = a 1-acyl-sn-glycero-3-phosphate + phosphate</text>
        <dbReference type="Rhea" id="RHEA:34075"/>
        <dbReference type="ChEBI" id="CHEBI:43474"/>
        <dbReference type="ChEBI" id="CHEBI:57597"/>
        <dbReference type="ChEBI" id="CHEBI:57970"/>
        <dbReference type="ChEBI" id="CHEBI:59918"/>
        <dbReference type="EC" id="2.3.1.275"/>
    </reaction>
</comment>
<comment type="subunit">
    <text evidence="10">Probably interacts with PlsX.</text>
</comment>
<feature type="transmembrane region" description="Helical" evidence="10">
    <location>
        <begin position="110"/>
        <end position="131"/>
    </location>
</feature>
<dbReference type="Proteomes" id="UP000231493">
    <property type="component" value="Unassembled WGS sequence"/>
</dbReference>
<dbReference type="GO" id="GO:0043772">
    <property type="term" value="F:acyl-phosphate glycerol-3-phosphate acyltransferase activity"/>
    <property type="evidence" value="ECO:0007669"/>
    <property type="project" value="UniProtKB-UniRule"/>
</dbReference>
<sequence length="201" mass="22194">MIILVILISYILGSIPFGYIISKLVKKIDIRDYGSGNIGATNTLRILGPFVASIVLIGDIGKGYFSIYLSRLISHDSIFILTIAGLAVICGHDWSLFLKFKGGKGVATTFGVILALNPMISILAAIVWGMVIITTRYASLSSISAVISIIIFTILFKQPYEYIIFSIIILILTIFTHKENIKRLKLGNESKIGEKIRIKKR</sequence>
<feature type="transmembrane region" description="Helical" evidence="10">
    <location>
        <begin position="137"/>
        <end position="155"/>
    </location>
</feature>
<keyword evidence="2 10" id="KW-0444">Lipid biosynthesis</keyword>
<dbReference type="RefSeq" id="WP_406606798.1">
    <property type="nucleotide sequence ID" value="NZ_PFKO01000040.1"/>
</dbReference>
<dbReference type="NCBIfam" id="TIGR00023">
    <property type="entry name" value="glycerol-3-phosphate 1-O-acyltransferase PlsY"/>
    <property type="match status" value="1"/>
</dbReference>
<dbReference type="STRING" id="1805029.AUK42_03645"/>
<dbReference type="EC" id="2.3.1.275" evidence="10"/>
<dbReference type="EMBL" id="PFTV01000037">
    <property type="protein sequence ID" value="PJB57750.1"/>
    <property type="molecule type" value="Genomic_DNA"/>
</dbReference>
<evidence type="ECO:0000313" key="14">
    <source>
        <dbReference type="EMBL" id="PJB57750.1"/>
    </source>
</evidence>
<dbReference type="Pfam" id="PF02660">
    <property type="entry name" value="G3P_acyltransf"/>
    <property type="match status" value="1"/>
</dbReference>
<evidence type="ECO:0000313" key="13">
    <source>
        <dbReference type="EMBL" id="PIY33699.1"/>
    </source>
</evidence>
<name>A0A1J5GNZ5_9BACT</name>
<evidence type="ECO:0000256" key="3">
    <source>
        <dbReference type="ARBA" id="ARBA00022679"/>
    </source>
</evidence>
<dbReference type="EMBL" id="PFIP01000127">
    <property type="protein sequence ID" value="PIX33786.1"/>
    <property type="molecule type" value="Genomic_DNA"/>
</dbReference>
<evidence type="ECO:0000313" key="12">
    <source>
        <dbReference type="EMBL" id="PIX33786.1"/>
    </source>
</evidence>
<dbReference type="UniPathway" id="UPA00085"/>
<evidence type="ECO:0000313" key="15">
    <source>
        <dbReference type="Proteomes" id="UP000182763"/>
    </source>
</evidence>
<feature type="transmembrane region" description="Helical" evidence="10">
    <location>
        <begin position="46"/>
        <end position="65"/>
    </location>
</feature>
<evidence type="ECO:0000256" key="4">
    <source>
        <dbReference type="ARBA" id="ARBA00022692"/>
    </source>
</evidence>
<keyword evidence="3 10" id="KW-0808">Transferase</keyword>
<comment type="caution">
    <text evidence="11">The sequence shown here is derived from an EMBL/GenBank/DDBJ whole genome shotgun (WGS) entry which is preliminary data.</text>
</comment>
<protein>
    <recommendedName>
        <fullName evidence="10">Glycerol-3-phosphate acyltransferase</fullName>
    </recommendedName>
    <alternativeName>
        <fullName evidence="10">Acyl-PO4 G3P acyltransferase</fullName>
    </alternativeName>
    <alternativeName>
        <fullName evidence="10">Acyl-phosphate--glycerol-3-phosphate acyltransferase</fullName>
    </alternativeName>
    <alternativeName>
        <fullName evidence="10">G3P acyltransferase</fullName>
        <shortName evidence="10">GPAT</shortName>
        <ecNumber evidence="10">2.3.1.275</ecNumber>
    </alternativeName>
    <alternativeName>
        <fullName evidence="10">Lysophosphatidic acid synthase</fullName>
        <shortName evidence="10">LPA synthase</shortName>
    </alternativeName>
</protein>
<evidence type="ECO:0000256" key="2">
    <source>
        <dbReference type="ARBA" id="ARBA00022516"/>
    </source>
</evidence>
<evidence type="ECO:0000313" key="11">
    <source>
        <dbReference type="EMBL" id="OIP71274.1"/>
    </source>
</evidence>
<keyword evidence="11" id="KW-0012">Acyltransferase</keyword>
<keyword evidence="7 10" id="KW-0472">Membrane</keyword>
<reference evidence="11 15" key="1">
    <citation type="journal article" date="2016" name="Environ. Microbiol.">
        <title>Genomic resolution of a cold subsurface aquifer community provides metabolic insights for novel microbes adapted to high CO concentrations.</title>
        <authorList>
            <person name="Probst A.J."/>
            <person name="Castelle C.J."/>
            <person name="Singh A."/>
            <person name="Brown C.T."/>
            <person name="Anantharaman K."/>
            <person name="Sharon I."/>
            <person name="Hug L.A."/>
            <person name="Burstein D."/>
            <person name="Emerson J.B."/>
            <person name="Thomas B.C."/>
            <person name="Banfield J.F."/>
        </authorList>
    </citation>
    <scope>NUCLEOTIDE SEQUENCE [LARGE SCALE GENOMIC DNA]</scope>
    <source>
        <strain evidence="11">CG2_30_33_13</strain>
    </source>
</reference>
<keyword evidence="4 10" id="KW-0812">Transmembrane</keyword>
<dbReference type="PANTHER" id="PTHR30309">
    <property type="entry name" value="INNER MEMBRANE PROTEIN YGIH"/>
    <property type="match status" value="1"/>
</dbReference>
<dbReference type="GO" id="GO:0005886">
    <property type="term" value="C:plasma membrane"/>
    <property type="evidence" value="ECO:0007669"/>
    <property type="project" value="UniProtKB-SubCell"/>
</dbReference>
<evidence type="ECO:0000256" key="1">
    <source>
        <dbReference type="ARBA" id="ARBA00022475"/>
    </source>
</evidence>
<dbReference type="Proteomes" id="UP000182763">
    <property type="component" value="Unassembled WGS sequence"/>
</dbReference>
<feature type="transmembrane region" description="Helical" evidence="10">
    <location>
        <begin position="77"/>
        <end position="98"/>
    </location>
</feature>
<evidence type="ECO:0000256" key="8">
    <source>
        <dbReference type="ARBA" id="ARBA00023209"/>
    </source>
</evidence>
<organism evidence="11 15">
    <name type="scientific">Candidatus Infernicultor aquiphilus</name>
    <dbReference type="NCBI Taxonomy" id="1805029"/>
    <lineage>
        <taxon>Bacteria</taxon>
        <taxon>Pseudomonadati</taxon>
        <taxon>Atribacterota</taxon>
        <taxon>Candidatus Phoenicimicrobiia</taxon>
        <taxon>Candidatus Pheonicimicrobiales</taxon>
        <taxon>Candidatus Phoenicimicrobiaceae</taxon>
        <taxon>Candidatus Infernicultor</taxon>
    </lineage>
</organism>
<evidence type="ECO:0000256" key="10">
    <source>
        <dbReference type="HAMAP-Rule" id="MF_01043"/>
    </source>
</evidence>
<accession>A0A1J5GNZ5</accession>
<keyword evidence="8 10" id="KW-0594">Phospholipid biosynthesis</keyword>
<feature type="transmembrane region" description="Helical" evidence="10">
    <location>
        <begin position="162"/>
        <end position="178"/>
    </location>
</feature>
<gene>
    <name evidence="10 12" type="primary">plsY</name>
    <name evidence="11" type="ORF">AUK42_03645</name>
    <name evidence="14" type="ORF">CO097_01510</name>
    <name evidence="13" type="ORF">COZ07_01275</name>
    <name evidence="12" type="ORF">COZ58_06120</name>
</gene>
<dbReference type="GO" id="GO:0008654">
    <property type="term" value="P:phospholipid biosynthetic process"/>
    <property type="evidence" value="ECO:0007669"/>
    <property type="project" value="UniProtKB-UniRule"/>
</dbReference>
<dbReference type="EMBL" id="MNYY01000070">
    <property type="protein sequence ID" value="OIP71274.1"/>
    <property type="molecule type" value="Genomic_DNA"/>
</dbReference>
<keyword evidence="5 10" id="KW-1133">Transmembrane helix</keyword>
<evidence type="ECO:0000256" key="7">
    <source>
        <dbReference type="ARBA" id="ARBA00023136"/>
    </source>
</evidence>
<comment type="function">
    <text evidence="10">Catalyzes the transfer of an acyl group from acyl-phosphate (acyl-PO(4)) to glycerol-3-phosphate (G3P) to form lysophosphatidic acid (LPA). This enzyme utilizes acyl-phosphate as fatty acyl donor, but not acyl-CoA or acyl-ACP.</text>
</comment>
<dbReference type="PANTHER" id="PTHR30309:SF0">
    <property type="entry name" value="GLYCEROL-3-PHOSPHATE ACYLTRANSFERASE-RELATED"/>
    <property type="match status" value="1"/>
</dbReference>